<dbReference type="PATRIC" id="fig|1796491.3.peg.2464"/>
<name>A0A139BRL3_9PROT</name>
<reference evidence="1 2" key="2">
    <citation type="submission" date="2016-03" db="EMBL/GenBank/DDBJ databases">
        <title>New uncultured bacterium of the family Gallionellaceae from acid mine drainage: description and reconstruction of genome based on metagenomic analysis of microbial community.</title>
        <authorList>
            <person name="Kadnikov V."/>
            <person name="Ivasenko D."/>
            <person name="Beletsky A."/>
            <person name="Mardanov A."/>
            <person name="Danilova E."/>
            <person name="Pimenov N."/>
            <person name="Karnachuk O."/>
            <person name="Ravin N."/>
        </authorList>
    </citation>
    <scope>NUCLEOTIDE SEQUENCE [LARGE SCALE GENOMIC DNA]</scope>
    <source>
        <strain evidence="1">ShG14-8</strain>
    </source>
</reference>
<dbReference type="Proteomes" id="UP000070578">
    <property type="component" value="Unassembled WGS sequence"/>
</dbReference>
<comment type="caution">
    <text evidence="1">The sequence shown here is derived from an EMBL/GenBank/DDBJ whole genome shotgun (WGS) entry which is preliminary data.</text>
</comment>
<dbReference type="AlphaFoldDB" id="A0A139BRL3"/>
<gene>
    <name evidence="1" type="ORF">AWT59_2253</name>
</gene>
<protein>
    <submittedName>
        <fullName evidence="1">Uncharacterized protein</fullName>
    </submittedName>
</protein>
<reference evidence="1 2" key="1">
    <citation type="submission" date="2016-02" db="EMBL/GenBank/DDBJ databases">
        <authorList>
            <person name="Wen L."/>
            <person name="He K."/>
            <person name="Yang H."/>
        </authorList>
    </citation>
    <scope>NUCLEOTIDE SEQUENCE [LARGE SCALE GENOMIC DNA]</scope>
    <source>
        <strain evidence="1">ShG14-8</strain>
    </source>
</reference>
<sequence>MKHGVILSEAFSARIKGIEALRAASNVSAKNVGSLRNAADGLDTASISCDDSIAAASYGALAGLLRIIAMLVEWRSAILDATPEAGRFLRSAKEQYKLWQDEYQPSEIPRSLLENSVGIDSITDLIQVGGMCDAIASVPLSVPFFAAHVHSFRQHKDDEQDSKEVLIELNVAFLHFEIDGQPANRIHFLTPQEAHDLEIEVRVSRWPDNATTLNLRPVSVEPPDTYDFPNFQFESPEGQAPFVMRQRGRALLKYPQNIHARPFEFKYAAEFTPRASEQPVAVVGHRTLRIESIDLQKSPMTGYLAMDKKLLKLRDSLRENRLIAEADLKSSLHLMTVLGNLAYRALNDDLYPGVRDEAEFQRDIRAELRRTPSIASELEEHPRTSGGITDLSFRGIRIELKVESKKRITLNDCSRFIGQTASYVIATGKRIGILCVLDCKPKNSPASPAEENFEILRHPTKEGEICIVTLIIQGNLPIPSSLSR</sequence>
<proteinExistence type="predicted"/>
<dbReference type="EMBL" id="LSLI01000065">
    <property type="protein sequence ID" value="KXS31619.1"/>
    <property type="molecule type" value="Genomic_DNA"/>
</dbReference>
<accession>A0A139BRL3</accession>
<organism evidence="1 2">
    <name type="scientific">Candidatus Gallionella acididurans</name>
    <dbReference type="NCBI Taxonomy" id="1796491"/>
    <lineage>
        <taxon>Bacteria</taxon>
        <taxon>Pseudomonadati</taxon>
        <taxon>Pseudomonadota</taxon>
        <taxon>Betaproteobacteria</taxon>
        <taxon>Nitrosomonadales</taxon>
        <taxon>Gallionellaceae</taxon>
        <taxon>Gallionella</taxon>
    </lineage>
</organism>
<evidence type="ECO:0000313" key="1">
    <source>
        <dbReference type="EMBL" id="KXS31619.1"/>
    </source>
</evidence>
<evidence type="ECO:0000313" key="2">
    <source>
        <dbReference type="Proteomes" id="UP000070578"/>
    </source>
</evidence>